<reference evidence="1" key="1">
    <citation type="submission" date="2022-08" db="EMBL/GenBank/DDBJ databases">
        <authorList>
            <person name="Tistechok S."/>
            <person name="Samborskyy M."/>
            <person name="Roman I."/>
        </authorList>
    </citation>
    <scope>NUCLEOTIDE SEQUENCE</scope>
    <source>
        <strain evidence="1">DSM 103496</strain>
    </source>
</reference>
<comment type="caution">
    <text evidence="1">The sequence shown here is derived from an EMBL/GenBank/DDBJ whole genome shotgun (WGS) entry which is preliminary data.</text>
</comment>
<keyword evidence="2" id="KW-1185">Reference proteome</keyword>
<dbReference type="Proteomes" id="UP001141259">
    <property type="component" value="Unassembled WGS sequence"/>
</dbReference>
<protein>
    <submittedName>
        <fullName evidence="1">Uncharacterized protein</fullName>
    </submittedName>
</protein>
<proteinExistence type="predicted"/>
<dbReference type="AlphaFoldDB" id="A0A9X2VXI9"/>
<gene>
    <name evidence="1" type="ORF">NZH93_44870</name>
</gene>
<evidence type="ECO:0000313" key="1">
    <source>
        <dbReference type="EMBL" id="MCS7484012.1"/>
    </source>
</evidence>
<name>A0A9X2VXI9_9PSEU</name>
<evidence type="ECO:0000313" key="2">
    <source>
        <dbReference type="Proteomes" id="UP001141259"/>
    </source>
</evidence>
<dbReference type="RefSeq" id="WP_259629466.1">
    <property type="nucleotide sequence ID" value="NZ_JANYMP010000040.1"/>
</dbReference>
<sequence length="258" mass="28265">MTRWTVEPVDRTTFAGSSSFSRDALEPFSADVTALVAAGWRHECGAKPRAAHVSADRVLVLTDSLEYHEWGVLGPALLLDLRTGARIAELRGERGAALSGGRFLLGLEGYDVFDTWLHDRDGSLVTAWRGFGHYVVGADDDVRVVECDRRQPTRSAVVRLLPGGAVERGHPLRHGQVAAPVVLPDGTVVVFDGGALVAVDRDLRGTVLAEVLDVGDESWRFTARLELRDDVLAVTVVERDRTTSTEYSTHQIVYRLRP</sequence>
<organism evidence="1 2">
    <name type="scientific">Umezawaea endophytica</name>
    <dbReference type="NCBI Taxonomy" id="1654476"/>
    <lineage>
        <taxon>Bacteria</taxon>
        <taxon>Bacillati</taxon>
        <taxon>Actinomycetota</taxon>
        <taxon>Actinomycetes</taxon>
        <taxon>Pseudonocardiales</taxon>
        <taxon>Pseudonocardiaceae</taxon>
        <taxon>Umezawaea</taxon>
    </lineage>
</organism>
<accession>A0A9X2VXI9</accession>
<dbReference type="EMBL" id="JANYMP010000040">
    <property type="protein sequence ID" value="MCS7484012.1"/>
    <property type="molecule type" value="Genomic_DNA"/>
</dbReference>